<evidence type="ECO:0000313" key="2">
    <source>
        <dbReference type="EMBL" id="MDL2343038.1"/>
    </source>
</evidence>
<dbReference type="Proteomes" id="UP001302059">
    <property type="component" value="Unassembled WGS sequence"/>
</dbReference>
<keyword evidence="1" id="KW-1133">Transmembrane helix</keyword>
<dbReference type="EMBL" id="JASNGB010000010">
    <property type="protein sequence ID" value="MDL2343038.1"/>
    <property type="molecule type" value="Genomic_DNA"/>
</dbReference>
<evidence type="ECO:0000256" key="1">
    <source>
        <dbReference type="SAM" id="Phobius"/>
    </source>
</evidence>
<reference evidence="2 3" key="1">
    <citation type="submission" date="2023-05" db="EMBL/GenBank/DDBJ databases">
        <authorList>
            <person name="Gao F."/>
        </authorList>
    </citation>
    <scope>NUCLEOTIDE SEQUENCE [LARGE SCALE GENOMIC DNA]</scope>
    <source>
        <strain evidence="2 3">MIMF12</strain>
    </source>
</reference>
<keyword evidence="3" id="KW-1185">Reference proteome</keyword>
<organism evidence="2 3">
    <name type="scientific">Deinococcus rhizophilus</name>
    <dbReference type="NCBI Taxonomy" id="3049544"/>
    <lineage>
        <taxon>Bacteria</taxon>
        <taxon>Thermotogati</taxon>
        <taxon>Deinococcota</taxon>
        <taxon>Deinococci</taxon>
        <taxon>Deinococcales</taxon>
        <taxon>Deinococcaceae</taxon>
        <taxon>Deinococcus</taxon>
    </lineage>
</organism>
<feature type="transmembrane region" description="Helical" evidence="1">
    <location>
        <begin position="162"/>
        <end position="183"/>
    </location>
</feature>
<proteinExistence type="predicted"/>
<keyword evidence="1" id="KW-0812">Transmembrane</keyword>
<comment type="caution">
    <text evidence="2">The sequence shown here is derived from an EMBL/GenBank/DDBJ whole genome shotgun (WGS) entry which is preliminary data.</text>
</comment>
<dbReference type="PANTHER" id="PTHR43471">
    <property type="entry name" value="ABC TRANSPORTER PERMEASE"/>
    <property type="match status" value="1"/>
</dbReference>
<feature type="transmembrane region" description="Helical" evidence="1">
    <location>
        <begin position="233"/>
        <end position="258"/>
    </location>
</feature>
<feature type="transmembrane region" description="Helical" evidence="1">
    <location>
        <begin position="93"/>
        <end position="118"/>
    </location>
</feature>
<feature type="transmembrane region" description="Helical" evidence="1">
    <location>
        <begin position="130"/>
        <end position="155"/>
    </location>
</feature>
<dbReference type="Pfam" id="PF12679">
    <property type="entry name" value="ABC2_membrane_2"/>
    <property type="match status" value="1"/>
</dbReference>
<sequence length="265" mass="30274">MHYVWKEALEQTRGRGLWLGLGLVTLISLFLVAEARGYPSDLGFEALLMGLFDMNVYLLPLLAMFLSSFSVYQERELKTLLILLTRRESNFSFLYRKSLALQLIIILAFVSLYLLLALPMKFSLLFRPDSFLAFLLILAAFLLIFVQIGVFLGSVCRNKMQLIGANIVTWFVLVFLLDLAYMYFLPLVDYGNVQIFSWLYFLNPLHALRMTLENQLGLFTMTGLSRMMQGLVFLPPVAFTVINVVLWPLVFFGLALAARQGAQHD</sequence>
<feature type="transmembrane region" description="Helical" evidence="1">
    <location>
        <begin position="54"/>
        <end position="72"/>
    </location>
</feature>
<keyword evidence="1" id="KW-0472">Membrane</keyword>
<gene>
    <name evidence="2" type="ORF">QOL99_02620</name>
</gene>
<accession>A0ABT7JEY5</accession>
<dbReference type="RefSeq" id="WP_285521059.1">
    <property type="nucleotide sequence ID" value="NZ_JASNGB010000010.1"/>
</dbReference>
<evidence type="ECO:0000313" key="3">
    <source>
        <dbReference type="Proteomes" id="UP001302059"/>
    </source>
</evidence>
<protein>
    <submittedName>
        <fullName evidence="2">ABC transporter permease subunit</fullName>
    </submittedName>
</protein>
<name>A0ABT7JEY5_9DEIO</name>
<feature type="transmembrane region" description="Helical" evidence="1">
    <location>
        <begin position="16"/>
        <end position="34"/>
    </location>
</feature>